<dbReference type="AlphaFoldDB" id="A0A246WV93"/>
<name>A0A246WV93_9BURK</name>
<accession>A0A246WV93</accession>
<dbReference type="PANTHER" id="PTHR30576">
    <property type="entry name" value="COLANIC BIOSYNTHESIS UDP-GLUCOSE LIPID CARRIER TRANSFERASE"/>
    <property type="match status" value="1"/>
</dbReference>
<dbReference type="InterPro" id="IPR017473">
    <property type="entry name" value="Undecaprenyl-P_gluc_Ptfrase"/>
</dbReference>
<dbReference type="RefSeq" id="WP_088749939.1">
    <property type="nucleotide sequence ID" value="NZ_CP193789.1"/>
</dbReference>
<evidence type="ECO:0000256" key="4">
    <source>
        <dbReference type="ARBA" id="ARBA00022692"/>
    </source>
</evidence>
<keyword evidence="5 7" id="KW-1133">Transmembrane helix</keyword>
<dbReference type="Gene3D" id="3.40.50.720">
    <property type="entry name" value="NAD(P)-binding Rossmann-like Domain"/>
    <property type="match status" value="1"/>
</dbReference>
<dbReference type="InterPro" id="IPR017475">
    <property type="entry name" value="EPS_sugar_tfrase"/>
</dbReference>
<keyword evidence="6 7" id="KW-0472">Membrane</keyword>
<proteinExistence type="inferred from homology"/>
<dbReference type="InterPro" id="IPR003362">
    <property type="entry name" value="Bact_transf"/>
</dbReference>
<dbReference type="GO" id="GO:0009242">
    <property type="term" value="P:colanic acid biosynthetic process"/>
    <property type="evidence" value="ECO:0007669"/>
    <property type="project" value="TreeGrafter"/>
</dbReference>
<feature type="transmembrane region" description="Helical" evidence="7">
    <location>
        <begin position="51"/>
        <end position="67"/>
    </location>
</feature>
<dbReference type="Proteomes" id="UP000197596">
    <property type="component" value="Unassembled WGS sequence"/>
</dbReference>
<protein>
    <submittedName>
        <fullName evidence="9">Undecaprenyl-phosphate glucose phosphotransferase</fullName>
    </submittedName>
</protein>
<evidence type="ECO:0000256" key="1">
    <source>
        <dbReference type="ARBA" id="ARBA00004141"/>
    </source>
</evidence>
<dbReference type="NCBIfam" id="TIGR03025">
    <property type="entry name" value="EPS_sugtrans"/>
    <property type="match status" value="1"/>
</dbReference>
<organism evidence="9 10">
    <name type="scientific">Herbaspirillum robiniae</name>
    <dbReference type="NCBI Taxonomy" id="2014887"/>
    <lineage>
        <taxon>Bacteria</taxon>
        <taxon>Pseudomonadati</taxon>
        <taxon>Pseudomonadota</taxon>
        <taxon>Betaproteobacteria</taxon>
        <taxon>Burkholderiales</taxon>
        <taxon>Oxalobacteraceae</taxon>
        <taxon>Herbaspirillum</taxon>
    </lineage>
</organism>
<comment type="subcellular location">
    <subcellularLocation>
        <location evidence="1">Membrane</location>
        <topology evidence="1">Multi-pass membrane protein</topology>
    </subcellularLocation>
</comment>
<evidence type="ECO:0000313" key="9">
    <source>
        <dbReference type="EMBL" id="OWY30977.1"/>
    </source>
</evidence>
<keyword evidence="3 9" id="KW-0808">Transferase</keyword>
<feature type="transmembrane region" description="Helical" evidence="7">
    <location>
        <begin position="26"/>
        <end position="45"/>
    </location>
</feature>
<evidence type="ECO:0000256" key="7">
    <source>
        <dbReference type="SAM" id="Phobius"/>
    </source>
</evidence>
<dbReference type="Pfam" id="PF13727">
    <property type="entry name" value="CoA_binding_3"/>
    <property type="match status" value="1"/>
</dbReference>
<comment type="similarity">
    <text evidence="2">Belongs to the bacterial sugar transferase family.</text>
</comment>
<comment type="caution">
    <text evidence="9">The sequence shown here is derived from an EMBL/GenBank/DDBJ whole genome shotgun (WGS) entry which is preliminary data.</text>
</comment>
<dbReference type="EMBL" id="NJGU01000001">
    <property type="protein sequence ID" value="OWY30977.1"/>
    <property type="molecule type" value="Genomic_DNA"/>
</dbReference>
<sequence length="471" mass="53794">MNNEIRDTLPLVNVKPNVIVMVFKRLLEPALIVTYLWILVRLNGLSFTGDYWVLAIMAFFVSSYFFSEFHERRLRRNPQGVRSVTPIFVDWIAVVAVLGVIGYICEFYQQFSSPVIMAWAIGTPFGLMVSQYAQSRVMRDLHTKGEVSKAIIIGVNPAALKLAERMENYPALMVRLMGFFDDREINRQPQGSFTPLMGKMSDVAAYVRKHNINMVYISMPISAQPRVLQMIDELQDTTASIYFVPDIYIFNLIQARFDYVGGMAVMAICETPFTGMNNFVKRVSDVVLASIILLMLLPVLMVIAICVKVTSPGPVIFKQRRYGLDGEEIVVYKFRSMTVMEDGAAVKQAQKGDMRLTKIGGFLRKSSLDELPQFVNVLQGRMSIVGPRPHAVAHNELYRKQIKGYMLRHKVKPGITGWAQVNGLRGETETLDKMKARIEFDLEYLRRWSLTFDLWIIIQTVRLVLKRENAY</sequence>
<feature type="transmembrane region" description="Helical" evidence="7">
    <location>
        <begin position="115"/>
        <end position="133"/>
    </location>
</feature>
<reference evidence="9 10" key="1">
    <citation type="submission" date="2017-06" db="EMBL/GenBank/DDBJ databases">
        <title>Herbaspirillum phytohormonus sp. nov., isolated from the root nodule of Robinia pseudoacacia in lead-zinc mine.</title>
        <authorList>
            <person name="Fan M."/>
            <person name="Lin Y."/>
        </authorList>
    </citation>
    <scope>NUCLEOTIDE SEQUENCE [LARGE SCALE GENOMIC DNA]</scope>
    <source>
        <strain evidence="9 10">HZ10</strain>
    </source>
</reference>
<feature type="transmembrane region" description="Helical" evidence="7">
    <location>
        <begin position="88"/>
        <end position="109"/>
    </location>
</feature>
<evidence type="ECO:0000259" key="8">
    <source>
        <dbReference type="Pfam" id="PF02397"/>
    </source>
</evidence>
<evidence type="ECO:0000256" key="6">
    <source>
        <dbReference type="ARBA" id="ARBA00023136"/>
    </source>
</evidence>
<feature type="transmembrane region" description="Helical" evidence="7">
    <location>
        <begin position="286"/>
        <end position="305"/>
    </location>
</feature>
<feature type="domain" description="Bacterial sugar transferase" evidence="8">
    <location>
        <begin position="281"/>
        <end position="466"/>
    </location>
</feature>
<dbReference type="Pfam" id="PF02397">
    <property type="entry name" value="Bac_transf"/>
    <property type="match status" value="1"/>
</dbReference>
<evidence type="ECO:0000256" key="2">
    <source>
        <dbReference type="ARBA" id="ARBA00006464"/>
    </source>
</evidence>
<dbReference type="PANTHER" id="PTHR30576:SF21">
    <property type="entry name" value="UDP-GLUCOSE:UNDECAPRENYL-PHOSPHATE GLUCOSE-1-PHOSPHATE TRANSFERASE"/>
    <property type="match status" value="1"/>
</dbReference>
<keyword evidence="4 7" id="KW-0812">Transmembrane</keyword>
<evidence type="ECO:0000256" key="5">
    <source>
        <dbReference type="ARBA" id="ARBA00022989"/>
    </source>
</evidence>
<evidence type="ECO:0000256" key="3">
    <source>
        <dbReference type="ARBA" id="ARBA00022679"/>
    </source>
</evidence>
<gene>
    <name evidence="9" type="ORF">CEJ42_02625</name>
</gene>
<dbReference type="GO" id="GO:0016020">
    <property type="term" value="C:membrane"/>
    <property type="evidence" value="ECO:0007669"/>
    <property type="project" value="UniProtKB-SubCell"/>
</dbReference>
<dbReference type="GO" id="GO:0089702">
    <property type="term" value="F:undecaprenyl-phosphate glucose phosphotransferase activity"/>
    <property type="evidence" value="ECO:0007669"/>
    <property type="project" value="TreeGrafter"/>
</dbReference>
<evidence type="ECO:0000313" key="10">
    <source>
        <dbReference type="Proteomes" id="UP000197596"/>
    </source>
</evidence>
<dbReference type="NCBIfam" id="TIGR03023">
    <property type="entry name" value="WcaJ_sugtrans"/>
    <property type="match status" value="1"/>
</dbReference>